<protein>
    <recommendedName>
        <fullName evidence="7">HTH cro/C1-type domain-containing protein</fullName>
    </recommendedName>
</protein>
<accession>A0ABP7P035</accession>
<keyword evidence="5 6" id="KW-0472">Membrane</keyword>
<evidence type="ECO:0000313" key="8">
    <source>
        <dbReference type="EMBL" id="GAA3957465.1"/>
    </source>
</evidence>
<dbReference type="PROSITE" id="PS50943">
    <property type="entry name" value="HTH_CROC1"/>
    <property type="match status" value="1"/>
</dbReference>
<dbReference type="Pfam" id="PF09685">
    <property type="entry name" value="MamF_MmsF"/>
    <property type="match status" value="1"/>
</dbReference>
<dbReference type="InterPro" id="IPR019109">
    <property type="entry name" value="MamF_MmsF"/>
</dbReference>
<feature type="transmembrane region" description="Helical" evidence="6">
    <location>
        <begin position="123"/>
        <end position="144"/>
    </location>
</feature>
<proteinExistence type="predicted"/>
<comment type="caution">
    <text evidence="8">The sequence shown here is derived from an EMBL/GenBank/DDBJ whole genome shotgun (WGS) entry which is preliminary data.</text>
</comment>
<evidence type="ECO:0000256" key="5">
    <source>
        <dbReference type="ARBA" id="ARBA00023136"/>
    </source>
</evidence>
<evidence type="ECO:0000256" key="6">
    <source>
        <dbReference type="SAM" id="Phobius"/>
    </source>
</evidence>
<dbReference type="RefSeq" id="WP_259092841.1">
    <property type="nucleotide sequence ID" value="NZ_BAAAZC010000002.1"/>
</dbReference>
<gene>
    <name evidence="8" type="ORF">GCM10022210_00780</name>
</gene>
<organism evidence="8 9">
    <name type="scientific">Mucilaginibacter dorajii</name>
    <dbReference type="NCBI Taxonomy" id="692994"/>
    <lineage>
        <taxon>Bacteria</taxon>
        <taxon>Pseudomonadati</taxon>
        <taxon>Bacteroidota</taxon>
        <taxon>Sphingobacteriia</taxon>
        <taxon>Sphingobacteriales</taxon>
        <taxon>Sphingobacteriaceae</taxon>
        <taxon>Mucilaginibacter</taxon>
    </lineage>
</organism>
<dbReference type="EMBL" id="BAAAZC010000002">
    <property type="protein sequence ID" value="GAA3957465.1"/>
    <property type="molecule type" value="Genomic_DNA"/>
</dbReference>
<keyword evidence="4" id="KW-0238">DNA-binding</keyword>
<dbReference type="InterPro" id="IPR050807">
    <property type="entry name" value="TransReg_Diox_bact_type"/>
</dbReference>
<dbReference type="PANTHER" id="PTHR46797:SF1">
    <property type="entry name" value="METHYLPHOSPHONATE SYNTHASE"/>
    <property type="match status" value="1"/>
</dbReference>
<evidence type="ECO:0000313" key="9">
    <source>
        <dbReference type="Proteomes" id="UP001500742"/>
    </source>
</evidence>
<dbReference type="Gene3D" id="1.10.260.40">
    <property type="entry name" value="lambda repressor-like DNA-binding domains"/>
    <property type="match status" value="1"/>
</dbReference>
<comment type="subcellular location">
    <subcellularLocation>
        <location evidence="1">Membrane</location>
        <topology evidence="1">Multi-pass membrane protein</topology>
    </subcellularLocation>
</comment>
<dbReference type="CDD" id="cd00093">
    <property type="entry name" value="HTH_XRE"/>
    <property type="match status" value="1"/>
</dbReference>
<feature type="domain" description="HTH cro/C1-type" evidence="7">
    <location>
        <begin position="10"/>
        <end position="64"/>
    </location>
</feature>
<evidence type="ECO:0000256" key="3">
    <source>
        <dbReference type="ARBA" id="ARBA00022989"/>
    </source>
</evidence>
<evidence type="ECO:0000256" key="4">
    <source>
        <dbReference type="ARBA" id="ARBA00023125"/>
    </source>
</evidence>
<evidence type="ECO:0000256" key="2">
    <source>
        <dbReference type="ARBA" id="ARBA00022692"/>
    </source>
</evidence>
<reference evidence="9" key="1">
    <citation type="journal article" date="2019" name="Int. J. Syst. Evol. Microbiol.">
        <title>The Global Catalogue of Microorganisms (GCM) 10K type strain sequencing project: providing services to taxonomists for standard genome sequencing and annotation.</title>
        <authorList>
            <consortium name="The Broad Institute Genomics Platform"/>
            <consortium name="The Broad Institute Genome Sequencing Center for Infectious Disease"/>
            <person name="Wu L."/>
            <person name="Ma J."/>
        </authorList>
    </citation>
    <scope>NUCLEOTIDE SEQUENCE [LARGE SCALE GENOMIC DNA]</scope>
    <source>
        <strain evidence="9">JCM 16601</strain>
    </source>
</reference>
<evidence type="ECO:0000259" key="7">
    <source>
        <dbReference type="PROSITE" id="PS50943"/>
    </source>
</evidence>
<name>A0ABP7P035_9SPHI</name>
<dbReference type="SMART" id="SM00530">
    <property type="entry name" value="HTH_XRE"/>
    <property type="match status" value="1"/>
</dbReference>
<dbReference type="Pfam" id="PF01381">
    <property type="entry name" value="HTH_3"/>
    <property type="match status" value="1"/>
</dbReference>
<keyword evidence="9" id="KW-1185">Reference proteome</keyword>
<keyword evidence="2 6" id="KW-0812">Transmembrane</keyword>
<evidence type="ECO:0000256" key="1">
    <source>
        <dbReference type="ARBA" id="ARBA00004141"/>
    </source>
</evidence>
<dbReference type="InterPro" id="IPR010982">
    <property type="entry name" value="Lambda_DNA-bd_dom_sf"/>
</dbReference>
<sequence>MKNTDLTKKIKELRAKMGLSQGELADITQLNLRTVQRIENGETEPHGDSLKRLANALNVLPNDLIEWTEKEDRGLLVFLNLSALAFIAFPLMGVIVPLTIYMLKKDQVKNINETGKRLLNFQITWCLLIFLSYILFFCLLFLHLDIPVHLNIGAVGAPEVIILGAILYYGVNGFLIIFNAIRSYQGKQVIYQPAIRFLR</sequence>
<keyword evidence="3 6" id="KW-1133">Transmembrane helix</keyword>
<dbReference type="PANTHER" id="PTHR46797">
    <property type="entry name" value="HTH-TYPE TRANSCRIPTIONAL REGULATOR"/>
    <property type="match status" value="1"/>
</dbReference>
<dbReference type="Proteomes" id="UP001500742">
    <property type="component" value="Unassembled WGS sequence"/>
</dbReference>
<feature type="transmembrane region" description="Helical" evidence="6">
    <location>
        <begin position="160"/>
        <end position="181"/>
    </location>
</feature>
<dbReference type="InterPro" id="IPR001387">
    <property type="entry name" value="Cro/C1-type_HTH"/>
</dbReference>
<feature type="transmembrane region" description="Helical" evidence="6">
    <location>
        <begin position="77"/>
        <end position="103"/>
    </location>
</feature>
<dbReference type="SUPFAM" id="SSF47413">
    <property type="entry name" value="lambda repressor-like DNA-binding domains"/>
    <property type="match status" value="1"/>
</dbReference>